<keyword evidence="7 14" id="KW-1133">Transmembrane helix</keyword>
<dbReference type="PANTHER" id="PTHR48086">
    <property type="entry name" value="SODIUM/PROLINE SYMPORTER-RELATED"/>
    <property type="match status" value="1"/>
</dbReference>
<evidence type="ECO:0000256" key="8">
    <source>
        <dbReference type="ARBA" id="ARBA00023053"/>
    </source>
</evidence>
<dbReference type="CDD" id="cd10322">
    <property type="entry name" value="SLC5sbd"/>
    <property type="match status" value="1"/>
</dbReference>
<evidence type="ECO:0000256" key="11">
    <source>
        <dbReference type="ARBA" id="ARBA00023201"/>
    </source>
</evidence>
<comment type="catalytic activity">
    <reaction evidence="12">
        <text>L-proline(in) + Na(+)(in) = L-proline(out) + Na(+)(out)</text>
        <dbReference type="Rhea" id="RHEA:28967"/>
        <dbReference type="ChEBI" id="CHEBI:29101"/>
        <dbReference type="ChEBI" id="CHEBI:60039"/>
    </reaction>
</comment>
<feature type="transmembrane region" description="Helical" evidence="14">
    <location>
        <begin position="403"/>
        <end position="426"/>
    </location>
</feature>
<name>A0A2T0LG58_9BACL</name>
<feature type="transmembrane region" description="Helical" evidence="14">
    <location>
        <begin position="281"/>
        <end position="307"/>
    </location>
</feature>
<keyword evidence="10 14" id="KW-0472">Membrane</keyword>
<evidence type="ECO:0000256" key="13">
    <source>
        <dbReference type="RuleBase" id="RU362091"/>
    </source>
</evidence>
<keyword evidence="5 14" id="KW-0812">Transmembrane</keyword>
<keyword evidence="6" id="KW-0769">Symport</keyword>
<organism evidence="15 16">
    <name type="scientific">Planifilum fimeticola</name>
    <dbReference type="NCBI Taxonomy" id="201975"/>
    <lineage>
        <taxon>Bacteria</taxon>
        <taxon>Bacillati</taxon>
        <taxon>Bacillota</taxon>
        <taxon>Bacilli</taxon>
        <taxon>Bacillales</taxon>
        <taxon>Thermoactinomycetaceae</taxon>
        <taxon>Planifilum</taxon>
    </lineage>
</organism>
<sequence length="507" mass="55597">MELAFAGWSGVFIMVVYGLIMLGIGVYVYLRNKGLHQSMDEYFLGGRQLGVMVLFFTLYATQYSGNTIVGYAPNAYRLGFEWVQSIPFMILVIAGYLLFAPRLYVLSKRHRFITPSDWLEARFQSKAVTLVGTLLMLYGLGNYLLEQLVAIGHGVAGLTGGTIPYQAAVLFFIIVMLIYGWLGGMRSVAYTDAMQGIALFVGIVLMLVGTMVYFGGLPEASDYMATYAPEKLGVPTGERNLSWISMLILVGIGAAVYPHAVQRIFSAKSEKTLKKSLRNMAWMPFITTGLVMLVGLIGVKAFPGLSVQESEQLVGMIASAIANENLFFYWAMILLFGGVVAAILSTADSVLLSFSSMVSRDIYERLINPAASEKTKIMVGKVVGVVMVFILLMIAWYPPATLYEIFILKFEVLIQVAPAFILGLYWHRLHKHAVLLGMLVGAGIAGYMTLAHVENPLGIHSGLWGLMVNLLICIGGSYLFSSSVQEQQRSREILSIDAAPAGKRLEG</sequence>
<dbReference type="GO" id="GO:0015293">
    <property type="term" value="F:symporter activity"/>
    <property type="evidence" value="ECO:0007669"/>
    <property type="project" value="UniProtKB-KW"/>
</dbReference>
<evidence type="ECO:0000256" key="12">
    <source>
        <dbReference type="ARBA" id="ARBA00033708"/>
    </source>
</evidence>
<dbReference type="InterPro" id="IPR038377">
    <property type="entry name" value="Na/Glc_symporter_sf"/>
</dbReference>
<feature type="transmembrane region" description="Helical" evidence="14">
    <location>
        <begin position="241"/>
        <end position="260"/>
    </location>
</feature>
<keyword evidence="4" id="KW-1003">Cell membrane</keyword>
<dbReference type="Proteomes" id="UP000237797">
    <property type="component" value="Unassembled WGS sequence"/>
</dbReference>
<dbReference type="EMBL" id="PVNE01000007">
    <property type="protein sequence ID" value="PRX41239.1"/>
    <property type="molecule type" value="Genomic_DNA"/>
</dbReference>
<keyword evidence="9" id="KW-0406">Ion transport</keyword>
<comment type="subcellular location">
    <subcellularLocation>
        <location evidence="1">Cell membrane</location>
        <topology evidence="1">Multi-pass membrane protein</topology>
    </subcellularLocation>
</comment>
<feature type="transmembrane region" description="Helical" evidence="14">
    <location>
        <begin position="433"/>
        <end position="450"/>
    </location>
</feature>
<keyword evidence="16" id="KW-1185">Reference proteome</keyword>
<evidence type="ECO:0000313" key="15">
    <source>
        <dbReference type="EMBL" id="PRX41239.1"/>
    </source>
</evidence>
<evidence type="ECO:0000313" key="16">
    <source>
        <dbReference type="Proteomes" id="UP000237797"/>
    </source>
</evidence>
<feature type="transmembrane region" description="Helical" evidence="14">
    <location>
        <begin position="82"/>
        <end position="106"/>
    </location>
</feature>
<accession>A0A2T0LG58</accession>
<comment type="similarity">
    <text evidence="2 13">Belongs to the sodium:solute symporter (SSF) (TC 2.A.21) family.</text>
</comment>
<feature type="transmembrane region" description="Helical" evidence="14">
    <location>
        <begin position="127"/>
        <end position="145"/>
    </location>
</feature>
<protein>
    <submittedName>
        <fullName evidence="15">SSS family solute:Na+ symporter/sodium/pantothenate symporter</fullName>
    </submittedName>
</protein>
<dbReference type="AlphaFoldDB" id="A0A2T0LG58"/>
<evidence type="ECO:0000256" key="6">
    <source>
        <dbReference type="ARBA" id="ARBA00022847"/>
    </source>
</evidence>
<feature type="transmembrane region" description="Helical" evidence="14">
    <location>
        <begin position="327"/>
        <end position="354"/>
    </location>
</feature>
<dbReference type="RefSeq" id="WP_106344604.1">
    <property type="nucleotide sequence ID" value="NZ_PVNE01000007.1"/>
</dbReference>
<evidence type="ECO:0000256" key="14">
    <source>
        <dbReference type="SAM" id="Phobius"/>
    </source>
</evidence>
<feature type="transmembrane region" description="Helical" evidence="14">
    <location>
        <begin position="6"/>
        <end position="30"/>
    </location>
</feature>
<dbReference type="PANTHER" id="PTHR48086:SF3">
    <property type="entry name" value="SODIUM_PROLINE SYMPORTER"/>
    <property type="match status" value="1"/>
</dbReference>
<feature type="transmembrane region" description="Helical" evidence="14">
    <location>
        <begin position="375"/>
        <end position="397"/>
    </location>
</feature>
<feature type="transmembrane region" description="Helical" evidence="14">
    <location>
        <begin position="196"/>
        <end position="214"/>
    </location>
</feature>
<gene>
    <name evidence="15" type="ORF">CLV97_1075</name>
</gene>
<evidence type="ECO:0000256" key="7">
    <source>
        <dbReference type="ARBA" id="ARBA00022989"/>
    </source>
</evidence>
<feature type="transmembrane region" description="Helical" evidence="14">
    <location>
        <begin position="165"/>
        <end position="184"/>
    </location>
</feature>
<dbReference type="Pfam" id="PF00474">
    <property type="entry name" value="SSF"/>
    <property type="match status" value="1"/>
</dbReference>
<dbReference type="Gene3D" id="1.20.1730.10">
    <property type="entry name" value="Sodium/glucose cotransporter"/>
    <property type="match status" value="1"/>
</dbReference>
<dbReference type="OrthoDB" id="9810181at2"/>
<feature type="transmembrane region" description="Helical" evidence="14">
    <location>
        <begin position="42"/>
        <end position="62"/>
    </location>
</feature>
<reference evidence="15 16" key="1">
    <citation type="submission" date="2018-03" db="EMBL/GenBank/DDBJ databases">
        <title>Genomic Encyclopedia of Archaeal and Bacterial Type Strains, Phase II (KMG-II): from individual species to whole genera.</title>
        <authorList>
            <person name="Goeker M."/>
        </authorList>
    </citation>
    <scope>NUCLEOTIDE SEQUENCE [LARGE SCALE GENOMIC DNA]</scope>
    <source>
        <strain evidence="15 16">DSM 44946</strain>
    </source>
</reference>
<evidence type="ECO:0000256" key="9">
    <source>
        <dbReference type="ARBA" id="ARBA00023065"/>
    </source>
</evidence>
<evidence type="ECO:0000256" key="3">
    <source>
        <dbReference type="ARBA" id="ARBA00022448"/>
    </source>
</evidence>
<comment type="caution">
    <text evidence="15">The sequence shown here is derived from an EMBL/GenBank/DDBJ whole genome shotgun (WGS) entry which is preliminary data.</text>
</comment>
<evidence type="ECO:0000256" key="2">
    <source>
        <dbReference type="ARBA" id="ARBA00006434"/>
    </source>
</evidence>
<dbReference type="InterPro" id="IPR001734">
    <property type="entry name" value="Na/solute_symporter"/>
</dbReference>
<keyword evidence="11" id="KW-0739">Sodium transport</keyword>
<evidence type="ECO:0000256" key="4">
    <source>
        <dbReference type="ARBA" id="ARBA00022475"/>
    </source>
</evidence>
<evidence type="ECO:0000256" key="1">
    <source>
        <dbReference type="ARBA" id="ARBA00004651"/>
    </source>
</evidence>
<evidence type="ECO:0000256" key="5">
    <source>
        <dbReference type="ARBA" id="ARBA00022692"/>
    </source>
</evidence>
<keyword evidence="3" id="KW-0813">Transport</keyword>
<dbReference type="GO" id="GO:0005886">
    <property type="term" value="C:plasma membrane"/>
    <property type="evidence" value="ECO:0007669"/>
    <property type="project" value="UniProtKB-SubCell"/>
</dbReference>
<proteinExistence type="inferred from homology"/>
<dbReference type="GO" id="GO:0006814">
    <property type="term" value="P:sodium ion transport"/>
    <property type="evidence" value="ECO:0007669"/>
    <property type="project" value="UniProtKB-KW"/>
</dbReference>
<keyword evidence="8" id="KW-0915">Sodium</keyword>
<dbReference type="PROSITE" id="PS50283">
    <property type="entry name" value="NA_SOLUT_SYMP_3"/>
    <property type="match status" value="1"/>
</dbReference>
<evidence type="ECO:0000256" key="10">
    <source>
        <dbReference type="ARBA" id="ARBA00023136"/>
    </source>
</evidence>
<feature type="transmembrane region" description="Helical" evidence="14">
    <location>
        <begin position="462"/>
        <end position="481"/>
    </location>
</feature>
<dbReference type="InterPro" id="IPR050277">
    <property type="entry name" value="Sodium:Solute_Symporter"/>
</dbReference>